<organism evidence="2 3">
    <name type="scientific">Streptomyces roseolilacinus</name>
    <dbReference type="NCBI Taxonomy" id="66904"/>
    <lineage>
        <taxon>Bacteria</taxon>
        <taxon>Bacillati</taxon>
        <taxon>Actinomycetota</taxon>
        <taxon>Actinomycetes</taxon>
        <taxon>Kitasatosporales</taxon>
        <taxon>Streptomycetaceae</taxon>
        <taxon>Streptomyces</taxon>
    </lineage>
</organism>
<feature type="chain" id="PRO_5038104979" evidence="1">
    <location>
        <begin position="30"/>
        <end position="68"/>
    </location>
</feature>
<name>A0A918B294_9ACTN</name>
<sequence>MSLRTVATTALATAAGALLAVGAASSAQAAPTAPQTSGVPAASGDALALMEDAVAPRSLTTFLLGSGN</sequence>
<reference evidence="2" key="2">
    <citation type="submission" date="2020-09" db="EMBL/GenBank/DDBJ databases">
        <authorList>
            <person name="Sun Q."/>
            <person name="Ohkuma M."/>
        </authorList>
    </citation>
    <scope>NUCLEOTIDE SEQUENCE</scope>
    <source>
        <strain evidence="2">JCM 4335</strain>
    </source>
</reference>
<reference evidence="2" key="1">
    <citation type="journal article" date="2014" name="Int. J. Syst. Evol. Microbiol.">
        <title>Complete genome sequence of Corynebacterium casei LMG S-19264T (=DSM 44701T), isolated from a smear-ripened cheese.</title>
        <authorList>
            <consortium name="US DOE Joint Genome Institute (JGI-PGF)"/>
            <person name="Walter F."/>
            <person name="Albersmeier A."/>
            <person name="Kalinowski J."/>
            <person name="Ruckert C."/>
        </authorList>
    </citation>
    <scope>NUCLEOTIDE SEQUENCE</scope>
    <source>
        <strain evidence="2">JCM 4335</strain>
    </source>
</reference>
<comment type="caution">
    <text evidence="2">The sequence shown here is derived from an EMBL/GenBank/DDBJ whole genome shotgun (WGS) entry which is preliminary data.</text>
</comment>
<accession>A0A918B294</accession>
<keyword evidence="1" id="KW-0732">Signal</keyword>
<feature type="signal peptide" evidence="1">
    <location>
        <begin position="1"/>
        <end position="29"/>
    </location>
</feature>
<dbReference type="EMBL" id="BMSV01000005">
    <property type="protein sequence ID" value="GGQ08866.1"/>
    <property type="molecule type" value="Genomic_DNA"/>
</dbReference>
<dbReference type="AlphaFoldDB" id="A0A918B294"/>
<protein>
    <submittedName>
        <fullName evidence="2">Uncharacterized protein</fullName>
    </submittedName>
</protein>
<keyword evidence="3" id="KW-1185">Reference proteome</keyword>
<evidence type="ECO:0000313" key="3">
    <source>
        <dbReference type="Proteomes" id="UP000654123"/>
    </source>
</evidence>
<dbReference type="Proteomes" id="UP000654123">
    <property type="component" value="Unassembled WGS sequence"/>
</dbReference>
<evidence type="ECO:0000313" key="2">
    <source>
        <dbReference type="EMBL" id="GGQ08866.1"/>
    </source>
</evidence>
<proteinExistence type="predicted"/>
<evidence type="ECO:0000256" key="1">
    <source>
        <dbReference type="SAM" id="SignalP"/>
    </source>
</evidence>
<dbReference type="RefSeq" id="WP_189533740.1">
    <property type="nucleotide sequence ID" value="NZ_BMSV01000005.1"/>
</dbReference>
<gene>
    <name evidence="2" type="ORF">GCM10010249_29150</name>
</gene>